<protein>
    <submittedName>
        <fullName evidence="1">Alpha/beta hydrolase</fullName>
    </submittedName>
</protein>
<dbReference type="InterPro" id="IPR029058">
    <property type="entry name" value="AB_hydrolase_fold"/>
</dbReference>
<accession>A0ABV1AHA6</accession>
<sequence>MKTYEELLSDIEDDIELMGASHIVYSMEENNIITDYDYLPSDSCNISTTLKDLQENIRQQMLYAKVSGHLAAADKTAPKLAVIFPGIGYTADKPLLYYTSRLARKHGYQIQTVSYGTLPENIKGDSVKMRQAFDLALAQTEESLRDIDWTSYGSILFISKSIGTAISSAYAAQYNLNVKNILFTPLADTFSFPLQGSIAFHGTADPWAETAAIQTLAEQKEVPLFLTKNANHSLETGDIQTDLSILKTTMDRVERFII</sequence>
<keyword evidence="2" id="KW-1185">Reference proteome</keyword>
<proteinExistence type="predicted"/>
<keyword evidence="1" id="KW-0378">Hydrolase</keyword>
<gene>
    <name evidence="1" type="ORF">WMO75_04110</name>
</gene>
<comment type="caution">
    <text evidence="1">The sequence shown here is derived from an EMBL/GenBank/DDBJ whole genome shotgun (WGS) entry which is preliminary data.</text>
</comment>
<evidence type="ECO:0000313" key="1">
    <source>
        <dbReference type="EMBL" id="MEQ2357534.1"/>
    </source>
</evidence>
<dbReference type="RefSeq" id="WP_022214644.1">
    <property type="nucleotide sequence ID" value="NZ_JBBMEI010000008.1"/>
</dbReference>
<dbReference type="Gene3D" id="3.40.50.1820">
    <property type="entry name" value="alpha/beta hydrolase"/>
    <property type="match status" value="1"/>
</dbReference>
<organism evidence="1 2">
    <name type="scientific">Blautia intestinihominis</name>
    <dbReference type="NCBI Taxonomy" id="3133152"/>
    <lineage>
        <taxon>Bacteria</taxon>
        <taxon>Bacillati</taxon>
        <taxon>Bacillota</taxon>
        <taxon>Clostridia</taxon>
        <taxon>Lachnospirales</taxon>
        <taxon>Lachnospiraceae</taxon>
        <taxon>Blautia</taxon>
    </lineage>
</organism>
<dbReference type="GO" id="GO:0016787">
    <property type="term" value="F:hydrolase activity"/>
    <property type="evidence" value="ECO:0007669"/>
    <property type="project" value="UniProtKB-KW"/>
</dbReference>
<dbReference type="EMBL" id="JBBMEI010000008">
    <property type="protein sequence ID" value="MEQ2357534.1"/>
    <property type="molecule type" value="Genomic_DNA"/>
</dbReference>
<evidence type="ECO:0000313" key="2">
    <source>
        <dbReference type="Proteomes" id="UP001446032"/>
    </source>
</evidence>
<dbReference type="SUPFAM" id="SSF53474">
    <property type="entry name" value="alpha/beta-Hydrolases"/>
    <property type="match status" value="1"/>
</dbReference>
<name>A0ABV1AHA6_9FIRM</name>
<dbReference type="Proteomes" id="UP001446032">
    <property type="component" value="Unassembled WGS sequence"/>
</dbReference>
<reference evidence="1 2" key="1">
    <citation type="submission" date="2024-03" db="EMBL/GenBank/DDBJ databases">
        <title>Human intestinal bacterial collection.</title>
        <authorList>
            <person name="Pauvert C."/>
            <person name="Hitch T.C.A."/>
            <person name="Clavel T."/>
        </authorList>
    </citation>
    <scope>NUCLEOTIDE SEQUENCE [LARGE SCALE GENOMIC DNA]</scope>
    <source>
        <strain evidence="1 2">CLA-AA-H95</strain>
    </source>
</reference>